<keyword evidence="3" id="KW-1185">Reference proteome</keyword>
<dbReference type="AlphaFoldDB" id="A0AA37QEI5"/>
<accession>A0AA37QEI5</accession>
<dbReference type="InterPro" id="IPR023614">
    <property type="entry name" value="Porin_dom_sf"/>
</dbReference>
<reference evidence="2" key="1">
    <citation type="submission" date="2022-08" db="EMBL/GenBank/DDBJ databases">
        <title>Draft genome sequencing of Roseisolibacter agri AW1220.</title>
        <authorList>
            <person name="Tobiishi Y."/>
            <person name="Tonouchi A."/>
        </authorList>
    </citation>
    <scope>NUCLEOTIDE SEQUENCE</scope>
    <source>
        <strain evidence="2">AW1220</strain>
    </source>
</reference>
<evidence type="ECO:0000313" key="3">
    <source>
        <dbReference type="Proteomes" id="UP001161325"/>
    </source>
</evidence>
<comment type="caution">
    <text evidence="2">The sequence shown here is derived from an EMBL/GenBank/DDBJ whole genome shotgun (WGS) entry which is preliminary data.</text>
</comment>
<dbReference type="InterPro" id="IPR010870">
    <property type="entry name" value="Porin_O/P"/>
</dbReference>
<dbReference type="Gene3D" id="2.40.160.10">
    <property type="entry name" value="Porin"/>
    <property type="match status" value="1"/>
</dbReference>
<feature type="compositionally biased region" description="Basic and acidic residues" evidence="1">
    <location>
        <begin position="88"/>
        <end position="100"/>
    </location>
</feature>
<feature type="region of interest" description="Disordered" evidence="1">
    <location>
        <begin position="47"/>
        <end position="116"/>
    </location>
</feature>
<feature type="region of interest" description="Disordered" evidence="1">
    <location>
        <begin position="1"/>
        <end position="29"/>
    </location>
</feature>
<dbReference type="Pfam" id="PF07396">
    <property type="entry name" value="Porin_O_P"/>
    <property type="match status" value="1"/>
</dbReference>
<gene>
    <name evidence="2" type="ORF">rosag_07910</name>
</gene>
<feature type="compositionally biased region" description="Low complexity" evidence="1">
    <location>
        <begin position="101"/>
        <end position="110"/>
    </location>
</feature>
<dbReference type="Proteomes" id="UP001161325">
    <property type="component" value="Unassembled WGS sequence"/>
</dbReference>
<evidence type="ECO:0000256" key="1">
    <source>
        <dbReference type="SAM" id="MobiDB-lite"/>
    </source>
</evidence>
<proteinExistence type="predicted"/>
<protein>
    <recommendedName>
        <fullName evidence="4">Phosphate-selective porin O and P</fullName>
    </recommendedName>
</protein>
<name>A0AA37QEI5_9BACT</name>
<dbReference type="EMBL" id="BRXS01000001">
    <property type="protein sequence ID" value="GLC24278.1"/>
    <property type="molecule type" value="Genomic_DNA"/>
</dbReference>
<organism evidence="2 3">
    <name type="scientific">Roseisolibacter agri</name>
    <dbReference type="NCBI Taxonomy" id="2014610"/>
    <lineage>
        <taxon>Bacteria</taxon>
        <taxon>Pseudomonadati</taxon>
        <taxon>Gemmatimonadota</taxon>
        <taxon>Gemmatimonadia</taxon>
        <taxon>Gemmatimonadales</taxon>
        <taxon>Gemmatimonadaceae</taxon>
        <taxon>Roseisolibacter</taxon>
    </lineage>
</organism>
<evidence type="ECO:0000313" key="2">
    <source>
        <dbReference type="EMBL" id="GLC24278.1"/>
    </source>
</evidence>
<sequence length="441" mass="46307">MAGRPPARPASPAVPTRRRPAAFPFRTPPMSNALRLSLLGAATCLAASAAPAQSRPEPRPTQLAQHSPAASPDTSRAAPKDGTAPRDTTARDTTARDTTTRRAPAPAAPAQPTLLPGAGTIRINGLLQAWYMTHTTSSRSSFRLRRAELRLNGDLGRRVGWALGIDAAKALSVTPTYVTVNGQRVLADETVNLASQILQDAMVTVHAPAGISIDVGQTKVPLSFAGMQGSGRLETVERPMFAADRARGGAFGDVRDVGVLVRGSTLGHVDYSVGAFNGSGESQNGIDRNDQKSLAGRVVLRALVPGLQVGASGVYGGRPSADYARRDRLGAEAQYAAGPIVARSEFMSGTDGATHRAGYYGLTSVRARRGVDLVARYDVWDPDTHNESSAATARATDVLGGVNLALGGSNSAVQIDYQVRSFHGHLAPRASQLLLNVQTSW</sequence>
<evidence type="ECO:0008006" key="4">
    <source>
        <dbReference type="Google" id="ProtNLM"/>
    </source>
</evidence>